<accession>A0A2W4F3J0</accession>
<dbReference type="Proteomes" id="UP000248925">
    <property type="component" value="Unassembled WGS sequence"/>
</dbReference>
<dbReference type="EMBL" id="PCDP01000002">
    <property type="protein sequence ID" value="PZM16493.1"/>
    <property type="molecule type" value="Genomic_DNA"/>
</dbReference>
<keyword evidence="2" id="KW-1185">Reference proteome</keyword>
<evidence type="ECO:0000313" key="2">
    <source>
        <dbReference type="Proteomes" id="UP000248925"/>
    </source>
</evidence>
<protein>
    <submittedName>
        <fullName evidence="1">Uncharacterized protein</fullName>
    </submittedName>
</protein>
<dbReference type="AlphaFoldDB" id="A0A2W4F3J0"/>
<evidence type="ECO:0000313" key="1">
    <source>
        <dbReference type="EMBL" id="PZM16493.1"/>
    </source>
</evidence>
<reference evidence="1 2" key="1">
    <citation type="journal article" date="2018" name="Sci. Rep.">
        <title>Rhizobium tumorigenes sp. nov., a novel plant tumorigenic bacterium isolated from cane gall tumors on thornless blackberry.</title>
        <authorList>
            <person name="Kuzmanovi N."/>
            <person name="Smalla K."/>
            <person name="Gronow S."/>
            <person name="PuBawska J."/>
        </authorList>
    </citation>
    <scope>NUCLEOTIDE SEQUENCE [LARGE SCALE GENOMIC DNA]</scope>
    <source>
        <strain evidence="1 2">CCBAU 85046</strain>
    </source>
</reference>
<organism evidence="1 2">
    <name type="scientific">Rhizobium tubonense</name>
    <dbReference type="NCBI Taxonomy" id="484088"/>
    <lineage>
        <taxon>Bacteria</taxon>
        <taxon>Pseudomonadati</taxon>
        <taxon>Pseudomonadota</taxon>
        <taxon>Alphaproteobacteria</taxon>
        <taxon>Hyphomicrobiales</taxon>
        <taxon>Rhizobiaceae</taxon>
        <taxon>Rhizobium/Agrobacterium group</taxon>
        <taxon>Rhizobium</taxon>
    </lineage>
</organism>
<gene>
    <name evidence="1" type="ORF">CPY51_04065</name>
</gene>
<sequence>MYQFTNESDMAILFDTVSKAIAVSFRGKVIYLPDPYLDPKADVAAGEERCRRLRWLDPSRPGARNRLIQGANFIASARLLLA</sequence>
<name>A0A2W4F3J0_9HYPH</name>
<proteinExistence type="predicted"/>
<comment type="caution">
    <text evidence="1">The sequence shown here is derived from an EMBL/GenBank/DDBJ whole genome shotgun (WGS) entry which is preliminary data.</text>
</comment>